<proteinExistence type="predicted"/>
<protein>
    <recommendedName>
        <fullName evidence="1">N-acetyltransferase domain-containing protein</fullName>
    </recommendedName>
</protein>
<dbReference type="EMBL" id="BNAG01000003">
    <property type="protein sequence ID" value="GHE69307.1"/>
    <property type="molecule type" value="Genomic_DNA"/>
</dbReference>
<evidence type="ECO:0000313" key="3">
    <source>
        <dbReference type="Proteomes" id="UP000658258"/>
    </source>
</evidence>
<sequence length="181" mass="20539">MFQVVSQHITQVIKEHMAKANELTDATWPTTKPGTYTSESRIQDFMARNPDKTCHFIWHNQQLIGYAESFPRKIGVNNSQLVVLGLGAVCVNTEYRGQGLGALLVRAAFERIDQGEFPLCLFQTGVPGFYHQLNCRTIENRIYNSTSETPEQNPFWDPYIMIYPSQFNGLQTDIDLLGAGY</sequence>
<dbReference type="InterPro" id="IPR000182">
    <property type="entry name" value="GNAT_dom"/>
</dbReference>
<dbReference type="SUPFAM" id="SSF55729">
    <property type="entry name" value="Acyl-CoA N-acyltransferases (Nat)"/>
    <property type="match status" value="1"/>
</dbReference>
<dbReference type="RefSeq" id="WP_189630741.1">
    <property type="nucleotide sequence ID" value="NZ_BNAG01000003.1"/>
</dbReference>
<dbReference type="PROSITE" id="PS51186">
    <property type="entry name" value="GNAT"/>
    <property type="match status" value="1"/>
</dbReference>
<dbReference type="Gene3D" id="3.40.630.30">
    <property type="match status" value="1"/>
</dbReference>
<gene>
    <name evidence="2" type="ORF">GCM10011340_26570</name>
</gene>
<dbReference type="InterPro" id="IPR016181">
    <property type="entry name" value="Acyl_CoA_acyltransferase"/>
</dbReference>
<evidence type="ECO:0000259" key="1">
    <source>
        <dbReference type="PROSITE" id="PS51186"/>
    </source>
</evidence>
<comment type="caution">
    <text evidence="2">The sequence shown here is derived from an EMBL/GenBank/DDBJ whole genome shotgun (WGS) entry which is preliminary data.</text>
</comment>
<dbReference type="Pfam" id="PF13527">
    <property type="entry name" value="Acetyltransf_9"/>
    <property type="match status" value="1"/>
</dbReference>
<name>A0ABQ3I6V9_9BACT</name>
<organism evidence="2 3">
    <name type="scientific">Roseivirga thermotolerans</name>
    <dbReference type="NCBI Taxonomy" id="1758176"/>
    <lineage>
        <taxon>Bacteria</taxon>
        <taxon>Pseudomonadati</taxon>
        <taxon>Bacteroidota</taxon>
        <taxon>Cytophagia</taxon>
        <taxon>Cytophagales</taxon>
        <taxon>Roseivirgaceae</taxon>
        <taxon>Roseivirga</taxon>
    </lineage>
</organism>
<evidence type="ECO:0000313" key="2">
    <source>
        <dbReference type="EMBL" id="GHE69307.1"/>
    </source>
</evidence>
<reference evidence="3" key="1">
    <citation type="journal article" date="2019" name="Int. J. Syst. Evol. Microbiol.">
        <title>The Global Catalogue of Microorganisms (GCM) 10K type strain sequencing project: providing services to taxonomists for standard genome sequencing and annotation.</title>
        <authorList>
            <consortium name="The Broad Institute Genomics Platform"/>
            <consortium name="The Broad Institute Genome Sequencing Center for Infectious Disease"/>
            <person name="Wu L."/>
            <person name="Ma J."/>
        </authorList>
    </citation>
    <scope>NUCLEOTIDE SEQUENCE [LARGE SCALE GENOMIC DNA]</scope>
    <source>
        <strain evidence="3">CGMCC 1.15111</strain>
    </source>
</reference>
<feature type="domain" description="N-acetyltransferase" evidence="1">
    <location>
        <begin position="7"/>
        <end position="166"/>
    </location>
</feature>
<keyword evidence="3" id="KW-1185">Reference proteome</keyword>
<dbReference type="Proteomes" id="UP000658258">
    <property type="component" value="Unassembled WGS sequence"/>
</dbReference>
<dbReference type="CDD" id="cd04301">
    <property type="entry name" value="NAT_SF"/>
    <property type="match status" value="1"/>
</dbReference>
<accession>A0ABQ3I6V9</accession>